<evidence type="ECO:0000256" key="2">
    <source>
        <dbReference type="ARBA" id="ARBA00022670"/>
    </source>
</evidence>
<comment type="similarity">
    <text evidence="1">Belongs to the peptidase C40 family.</text>
</comment>
<evidence type="ECO:0000313" key="6">
    <source>
        <dbReference type="EMBL" id="MDQ0104007.1"/>
    </source>
</evidence>
<proteinExistence type="inferred from homology"/>
<keyword evidence="2" id="KW-0645">Protease</keyword>
<accession>A0ABT9TUC2</accession>
<evidence type="ECO:0000259" key="5">
    <source>
        <dbReference type="PROSITE" id="PS51935"/>
    </source>
</evidence>
<dbReference type="PROSITE" id="PS51935">
    <property type="entry name" value="NLPC_P60"/>
    <property type="match status" value="1"/>
</dbReference>
<protein>
    <submittedName>
        <fullName evidence="6">Cell wall-associated NlpC family hydrolase</fullName>
    </submittedName>
</protein>
<sequence>MSSRILRGRRKADSVRPNPFISISKAVASNASGAGRQAAVIAAASGLVLTGSVAAHAAEAPVQRDASPATVAETASEAPTKVVTALSTATVNFERPAVASVAAPVIEKPAPVVEAPAAKPAAVTAAAAAAPVAAQAAVAAPAAVAPAAAPVAAAPAAGGVNAAMVASAYAQIGIMQDCTAMVERALGSAGIPVGDLAPMQFMNYGKVVSDPQPGDMIVQSGHVAIYIGNGQAISGGINGNQTGIHPISWLTATGPITYVRAGA</sequence>
<keyword evidence="3 6" id="KW-0378">Hydrolase</keyword>
<reference evidence="6 7" key="1">
    <citation type="submission" date="2023-07" db="EMBL/GenBank/DDBJ databases">
        <title>Sorghum-associated microbial communities from plants grown in Nebraska, USA.</title>
        <authorList>
            <person name="Schachtman D."/>
        </authorList>
    </citation>
    <scope>NUCLEOTIDE SEQUENCE [LARGE SCALE GENOMIC DNA]</scope>
    <source>
        <strain evidence="6 7">CC523</strain>
    </source>
</reference>
<organism evidence="6 7">
    <name type="scientific">Paenarthrobacter nicotinovorans</name>
    <name type="common">Arthrobacter nicotinovorans</name>
    <dbReference type="NCBI Taxonomy" id="29320"/>
    <lineage>
        <taxon>Bacteria</taxon>
        <taxon>Bacillati</taxon>
        <taxon>Actinomycetota</taxon>
        <taxon>Actinomycetes</taxon>
        <taxon>Micrococcales</taxon>
        <taxon>Micrococcaceae</taxon>
        <taxon>Paenarthrobacter</taxon>
    </lineage>
</organism>
<dbReference type="GO" id="GO:0016787">
    <property type="term" value="F:hydrolase activity"/>
    <property type="evidence" value="ECO:0007669"/>
    <property type="project" value="UniProtKB-KW"/>
</dbReference>
<dbReference type="InterPro" id="IPR038765">
    <property type="entry name" value="Papain-like_cys_pep_sf"/>
</dbReference>
<evidence type="ECO:0000256" key="4">
    <source>
        <dbReference type="ARBA" id="ARBA00022807"/>
    </source>
</evidence>
<dbReference type="Pfam" id="PF00877">
    <property type="entry name" value="NLPC_P60"/>
    <property type="match status" value="1"/>
</dbReference>
<dbReference type="EMBL" id="JAUSSW010000012">
    <property type="protein sequence ID" value="MDQ0104007.1"/>
    <property type="molecule type" value="Genomic_DNA"/>
</dbReference>
<dbReference type="Proteomes" id="UP001244563">
    <property type="component" value="Unassembled WGS sequence"/>
</dbReference>
<evidence type="ECO:0000256" key="1">
    <source>
        <dbReference type="ARBA" id="ARBA00007074"/>
    </source>
</evidence>
<comment type="caution">
    <text evidence="6">The sequence shown here is derived from an EMBL/GenBank/DDBJ whole genome shotgun (WGS) entry which is preliminary data.</text>
</comment>
<evidence type="ECO:0000313" key="7">
    <source>
        <dbReference type="Proteomes" id="UP001244563"/>
    </source>
</evidence>
<keyword evidence="4" id="KW-0788">Thiol protease</keyword>
<dbReference type="RefSeq" id="WP_018780277.1">
    <property type="nucleotide sequence ID" value="NZ_BDDW01000034.1"/>
</dbReference>
<dbReference type="SUPFAM" id="SSF54001">
    <property type="entry name" value="Cysteine proteinases"/>
    <property type="match status" value="1"/>
</dbReference>
<dbReference type="InterPro" id="IPR000064">
    <property type="entry name" value="NLP_P60_dom"/>
</dbReference>
<evidence type="ECO:0000256" key="3">
    <source>
        <dbReference type="ARBA" id="ARBA00022801"/>
    </source>
</evidence>
<gene>
    <name evidence="6" type="ORF">J2T10_003676</name>
</gene>
<feature type="domain" description="NlpC/P60" evidence="5">
    <location>
        <begin position="137"/>
        <end position="263"/>
    </location>
</feature>
<dbReference type="Gene3D" id="3.90.1720.10">
    <property type="entry name" value="endopeptidase domain like (from Nostoc punctiforme)"/>
    <property type="match status" value="1"/>
</dbReference>
<keyword evidence="7" id="KW-1185">Reference proteome</keyword>
<name>A0ABT9TUC2_PAENI</name>